<dbReference type="GO" id="GO:0003677">
    <property type="term" value="F:DNA binding"/>
    <property type="evidence" value="ECO:0007669"/>
    <property type="project" value="InterPro"/>
</dbReference>
<accession>A0A927ZLU6</accession>
<organism evidence="3 4">
    <name type="scientific">Clostridium sulfidigenes</name>
    <dbReference type="NCBI Taxonomy" id="318464"/>
    <lineage>
        <taxon>Bacteria</taxon>
        <taxon>Bacillati</taxon>
        <taxon>Bacillota</taxon>
        <taxon>Clostridia</taxon>
        <taxon>Eubacteriales</taxon>
        <taxon>Clostridiaceae</taxon>
        <taxon>Clostridium</taxon>
    </lineage>
</organism>
<gene>
    <name evidence="3" type="ORF">E7215_16870</name>
</gene>
<dbReference type="Proteomes" id="UP000768462">
    <property type="component" value="Unassembled WGS sequence"/>
</dbReference>
<evidence type="ECO:0000313" key="4">
    <source>
        <dbReference type="Proteomes" id="UP000768462"/>
    </source>
</evidence>
<dbReference type="InterPro" id="IPR010982">
    <property type="entry name" value="Lambda_DNA-bd_dom_sf"/>
</dbReference>
<feature type="compositionally biased region" description="Polar residues" evidence="1">
    <location>
        <begin position="76"/>
        <end position="88"/>
    </location>
</feature>
<evidence type="ECO:0000313" key="3">
    <source>
        <dbReference type="EMBL" id="MBE6061814.1"/>
    </source>
</evidence>
<dbReference type="AlphaFoldDB" id="A0A927ZLU6"/>
<feature type="region of interest" description="Disordered" evidence="1">
    <location>
        <begin position="76"/>
        <end position="111"/>
    </location>
</feature>
<feature type="compositionally biased region" description="Basic and acidic residues" evidence="1">
    <location>
        <begin position="100"/>
        <end position="111"/>
    </location>
</feature>
<reference evidence="3" key="1">
    <citation type="submission" date="2019-04" db="EMBL/GenBank/DDBJ databases">
        <title>Evolution of Biomass-Degrading Anaerobic Consortia Revealed by Metagenomics.</title>
        <authorList>
            <person name="Peng X."/>
        </authorList>
    </citation>
    <scope>NUCLEOTIDE SEQUENCE</scope>
    <source>
        <strain evidence="3">SIG254</strain>
    </source>
</reference>
<sequence>MGQINYNRLFRMQFEQGLSAGEFLKAVKISAPTYSKLKSGKPINSNIILKICEYFKCQPGDIMEFIDDEGNTPTLGYTQTTAISQAPQTAIKPARKKPGRKPDPNKKKKLTKAEEYEKLWKTDKYGISYFNMPNVGWVPAERTSNGFNGLDLDEVAKTKADYEKNEWPLVKKILPEDYESLRIDGFLPVPDECLLPPDDQHDWQIIPKPDDFLGRRSWLCDNGKTYAIDIPIKRF</sequence>
<dbReference type="SUPFAM" id="SSF47413">
    <property type="entry name" value="lambda repressor-like DNA-binding domains"/>
    <property type="match status" value="1"/>
</dbReference>
<name>A0A927ZLU6_9CLOT</name>
<dbReference type="EMBL" id="SVCM01000198">
    <property type="protein sequence ID" value="MBE6061814.1"/>
    <property type="molecule type" value="Genomic_DNA"/>
</dbReference>
<dbReference type="Pfam" id="PF13443">
    <property type="entry name" value="HTH_26"/>
    <property type="match status" value="1"/>
</dbReference>
<comment type="caution">
    <text evidence="3">The sequence shown here is derived from an EMBL/GenBank/DDBJ whole genome shotgun (WGS) entry which is preliminary data.</text>
</comment>
<feature type="domain" description="HTH cro/C1-type" evidence="2">
    <location>
        <begin position="17"/>
        <end position="68"/>
    </location>
</feature>
<evidence type="ECO:0000256" key="1">
    <source>
        <dbReference type="SAM" id="MobiDB-lite"/>
    </source>
</evidence>
<protein>
    <recommendedName>
        <fullName evidence="2">HTH cro/C1-type domain-containing protein</fullName>
    </recommendedName>
</protein>
<evidence type="ECO:0000259" key="2">
    <source>
        <dbReference type="Pfam" id="PF13443"/>
    </source>
</evidence>
<dbReference type="CDD" id="cd00093">
    <property type="entry name" value="HTH_XRE"/>
    <property type="match status" value="1"/>
</dbReference>
<dbReference type="InterPro" id="IPR001387">
    <property type="entry name" value="Cro/C1-type_HTH"/>
</dbReference>
<proteinExistence type="predicted"/>
<dbReference type="Gene3D" id="1.10.260.40">
    <property type="entry name" value="lambda repressor-like DNA-binding domains"/>
    <property type="match status" value="1"/>
</dbReference>